<feature type="transmembrane region" description="Helical" evidence="1">
    <location>
        <begin position="24"/>
        <end position="45"/>
    </location>
</feature>
<proteinExistence type="predicted"/>
<dbReference type="AlphaFoldDB" id="A6NY68"/>
<sequence>MTAGYFESVKEGEYMQEWTDGVKLAVDVLVACVIVVALLVCGTLARSIMLAMDKERAASADVLEYRVARMYDNEECYAQDIVSLVLEYQGSPAVNVTTKGGAVMKWDSVAHHTPLTSANISAALNQAATYLCTLSYDANGTLASYNFKEV</sequence>
<reference evidence="2 3" key="1">
    <citation type="submission" date="2007-04" db="EMBL/GenBank/DDBJ databases">
        <authorList>
            <person name="Fulton L."/>
            <person name="Clifton S."/>
            <person name="Fulton B."/>
            <person name="Xu J."/>
            <person name="Minx P."/>
            <person name="Pepin K.H."/>
            <person name="Johnson M."/>
            <person name="Thiruvilangam P."/>
            <person name="Bhonagiri V."/>
            <person name="Nash W.E."/>
            <person name="Mardis E.R."/>
            <person name="Wilson R.K."/>
        </authorList>
    </citation>
    <scope>NUCLEOTIDE SEQUENCE [LARGE SCALE GENOMIC DNA]</scope>
    <source>
        <strain evidence="2 3">ATCC 29799</strain>
    </source>
</reference>
<evidence type="ECO:0000313" key="3">
    <source>
        <dbReference type="Proteomes" id="UP000003639"/>
    </source>
</evidence>
<reference evidence="2 3" key="2">
    <citation type="submission" date="2007-06" db="EMBL/GenBank/DDBJ databases">
        <title>Draft genome sequence of Pseudoflavonifractor capillosus ATCC 29799.</title>
        <authorList>
            <person name="Sudarsanam P."/>
            <person name="Ley R."/>
            <person name="Guruge J."/>
            <person name="Turnbaugh P.J."/>
            <person name="Mahowald M."/>
            <person name="Liep D."/>
            <person name="Gordon J."/>
        </authorList>
    </citation>
    <scope>NUCLEOTIDE SEQUENCE [LARGE SCALE GENOMIC DNA]</scope>
    <source>
        <strain evidence="2 3">ATCC 29799</strain>
    </source>
</reference>
<dbReference type="RefSeq" id="WP_006573675.1">
    <property type="nucleotide sequence ID" value="NZ_AAXG02000028.1"/>
</dbReference>
<dbReference type="EMBL" id="AAXG02000028">
    <property type="protein sequence ID" value="EDM99238.1"/>
    <property type="molecule type" value="Genomic_DNA"/>
</dbReference>
<dbReference type="Proteomes" id="UP000003639">
    <property type="component" value="Unassembled WGS sequence"/>
</dbReference>
<keyword evidence="1" id="KW-0812">Transmembrane</keyword>
<dbReference type="STRING" id="411467.BACCAP_03167"/>
<comment type="caution">
    <text evidence="2">The sequence shown here is derived from an EMBL/GenBank/DDBJ whole genome shotgun (WGS) entry which is preliminary data.</text>
</comment>
<evidence type="ECO:0000256" key="1">
    <source>
        <dbReference type="SAM" id="Phobius"/>
    </source>
</evidence>
<keyword evidence="1" id="KW-1133">Transmembrane helix</keyword>
<name>A6NY68_9FIRM</name>
<evidence type="ECO:0000313" key="2">
    <source>
        <dbReference type="EMBL" id="EDM99238.1"/>
    </source>
</evidence>
<gene>
    <name evidence="2" type="ORF">BACCAP_03167</name>
</gene>
<organism evidence="2 3">
    <name type="scientific">Pseudoflavonifractor capillosus ATCC 29799</name>
    <dbReference type="NCBI Taxonomy" id="411467"/>
    <lineage>
        <taxon>Bacteria</taxon>
        <taxon>Bacillati</taxon>
        <taxon>Bacillota</taxon>
        <taxon>Clostridia</taxon>
        <taxon>Eubacteriales</taxon>
        <taxon>Oscillospiraceae</taxon>
        <taxon>Pseudoflavonifractor</taxon>
    </lineage>
</organism>
<accession>A6NY68</accession>
<keyword evidence="1" id="KW-0472">Membrane</keyword>
<keyword evidence="3" id="KW-1185">Reference proteome</keyword>
<protein>
    <submittedName>
        <fullName evidence="2">Uncharacterized protein</fullName>
    </submittedName>
</protein>